<evidence type="ECO:0000313" key="2">
    <source>
        <dbReference type="EMBL" id="SFU45429.1"/>
    </source>
</evidence>
<dbReference type="EMBL" id="FPBZ01000004">
    <property type="protein sequence ID" value="SFU45429.1"/>
    <property type="molecule type" value="Genomic_DNA"/>
</dbReference>
<keyword evidence="1" id="KW-1133">Transmembrane helix</keyword>
<sequence length="234" mass="25079">MNILCFLFQTGLLYNRKLFPLARGDRLNCGHKTGDIMKKIFEWVAGLASAALIAFAAAPIHAQLMLAHEGHHSGDCAIKSGAFPVSFTAYEKPKGELPPTHAYCDHVPETGELYFTVDLTDPESREIPIAMRLVMEGHGEGGHEIMSIPAKPYPSGSITFTVNLEELGQYALLLETEKDGKMTPAVRIPVHVGGGGGHDGHGGGIGMTEIALILGVGGVAAFFLLRRRTSAKMS</sequence>
<feature type="transmembrane region" description="Helical" evidence="1">
    <location>
        <begin position="40"/>
        <end position="60"/>
    </location>
</feature>
<reference evidence="2 3" key="1">
    <citation type="submission" date="2016-10" db="EMBL/GenBank/DDBJ databases">
        <authorList>
            <person name="de Groot N.N."/>
        </authorList>
    </citation>
    <scope>NUCLEOTIDE SEQUENCE [LARGE SCALE GENOMIC DNA]</scope>
    <source>
        <strain evidence="2 3">Nl14</strain>
    </source>
</reference>
<evidence type="ECO:0000313" key="3">
    <source>
        <dbReference type="Proteomes" id="UP000182649"/>
    </source>
</evidence>
<name>A0A1I7GAH4_9PROT</name>
<keyword evidence="1" id="KW-0812">Transmembrane</keyword>
<keyword evidence="1" id="KW-0472">Membrane</keyword>
<feature type="transmembrane region" description="Helical" evidence="1">
    <location>
        <begin position="205"/>
        <end position="225"/>
    </location>
</feature>
<evidence type="ECO:0000256" key="1">
    <source>
        <dbReference type="SAM" id="Phobius"/>
    </source>
</evidence>
<proteinExistence type="predicted"/>
<dbReference type="AlphaFoldDB" id="A0A1I7GAH4"/>
<organism evidence="2 3">
    <name type="scientific">Nitrosospira multiformis</name>
    <dbReference type="NCBI Taxonomy" id="1231"/>
    <lineage>
        <taxon>Bacteria</taxon>
        <taxon>Pseudomonadati</taxon>
        <taxon>Pseudomonadota</taxon>
        <taxon>Betaproteobacteria</taxon>
        <taxon>Nitrosomonadales</taxon>
        <taxon>Nitrosomonadaceae</taxon>
        <taxon>Nitrosospira</taxon>
    </lineage>
</organism>
<accession>A0A1I7GAH4</accession>
<gene>
    <name evidence="2" type="ORF">SAMN05216417_10450</name>
</gene>
<dbReference type="Proteomes" id="UP000182649">
    <property type="component" value="Unassembled WGS sequence"/>
</dbReference>
<protein>
    <submittedName>
        <fullName evidence="2">Uncharacterized protein</fullName>
    </submittedName>
</protein>